<reference evidence="1" key="1">
    <citation type="submission" date="2014-11" db="EMBL/GenBank/DDBJ databases">
        <authorList>
            <person name="Amaro Gonzalez C."/>
        </authorList>
    </citation>
    <scope>NUCLEOTIDE SEQUENCE</scope>
</reference>
<reference evidence="1" key="2">
    <citation type="journal article" date="2015" name="Fish Shellfish Immunol.">
        <title>Early steps in the European eel (Anguilla anguilla)-Vibrio vulnificus interaction in the gills: Role of the RtxA13 toxin.</title>
        <authorList>
            <person name="Callol A."/>
            <person name="Pajuelo D."/>
            <person name="Ebbesson L."/>
            <person name="Teles M."/>
            <person name="MacKenzie S."/>
            <person name="Amaro C."/>
        </authorList>
    </citation>
    <scope>NUCLEOTIDE SEQUENCE</scope>
</reference>
<accession>A0A0E9W8J7</accession>
<name>A0A0E9W8J7_ANGAN</name>
<dbReference type="AlphaFoldDB" id="A0A0E9W8J7"/>
<sequence length="24" mass="3072">MFHKMFVWKFVLDTSLLRFRRTLV</sequence>
<evidence type="ECO:0000313" key="1">
    <source>
        <dbReference type="EMBL" id="JAH86714.1"/>
    </source>
</evidence>
<protein>
    <submittedName>
        <fullName evidence="1">Uncharacterized protein</fullName>
    </submittedName>
</protein>
<organism evidence="1">
    <name type="scientific">Anguilla anguilla</name>
    <name type="common">European freshwater eel</name>
    <name type="synonym">Muraena anguilla</name>
    <dbReference type="NCBI Taxonomy" id="7936"/>
    <lineage>
        <taxon>Eukaryota</taxon>
        <taxon>Metazoa</taxon>
        <taxon>Chordata</taxon>
        <taxon>Craniata</taxon>
        <taxon>Vertebrata</taxon>
        <taxon>Euteleostomi</taxon>
        <taxon>Actinopterygii</taxon>
        <taxon>Neopterygii</taxon>
        <taxon>Teleostei</taxon>
        <taxon>Anguilliformes</taxon>
        <taxon>Anguillidae</taxon>
        <taxon>Anguilla</taxon>
    </lineage>
</organism>
<proteinExistence type="predicted"/>
<dbReference type="EMBL" id="GBXM01021863">
    <property type="protein sequence ID" value="JAH86714.1"/>
    <property type="molecule type" value="Transcribed_RNA"/>
</dbReference>